<organism evidence="3 4">
    <name type="scientific">Falsiroseomonas bella</name>
    <dbReference type="NCBI Taxonomy" id="2184016"/>
    <lineage>
        <taxon>Bacteria</taxon>
        <taxon>Pseudomonadati</taxon>
        <taxon>Pseudomonadota</taxon>
        <taxon>Alphaproteobacteria</taxon>
        <taxon>Acetobacterales</taxon>
        <taxon>Roseomonadaceae</taxon>
        <taxon>Falsiroseomonas</taxon>
    </lineage>
</organism>
<dbReference type="Gene3D" id="3.30.1120.10">
    <property type="match status" value="1"/>
</dbReference>
<keyword evidence="4" id="KW-1185">Reference proteome</keyword>
<dbReference type="PANTHER" id="PTHR43751">
    <property type="entry name" value="SULFATASE"/>
    <property type="match status" value="1"/>
</dbReference>
<evidence type="ECO:0000256" key="1">
    <source>
        <dbReference type="SAM" id="MobiDB-lite"/>
    </source>
</evidence>
<dbReference type="OrthoDB" id="9795675at2"/>
<sequence length="525" mass="58480">MLLGSAAGLATAGGQLAQAQQPPRPGQAAAPVQAGQRRPPNILLIMGDDIGWWNLSVYNHGSMGYRTPNIDRIAREGAYFTDWYGQQSCTAGRAAFITGQSPIRTGLTKVGLPGADIGLQPEDPTFADLLKPLGYAIGQFGKNHLGDKDEFLPTNHGFDEFFGNLYHLNAEEEPENPDYPRDPRFRQRFGPRGVIRSFADGRIQDTGPLTRKRMETIDQEFLDAALDFIDRQHRANRPFCCYFNSTRMHVFTHLSPQAEGRTGLGLYPDGMVEHDGHVGALLKKLDDLGIAEDTLVIYTTDNGAEVMSWPDGGATPFRGEKATNWEGGYRVPFCMRWPGVVRPGTVVNDICAHEDVLPTLVAAAGVPDIVERCRQGHQAGNKTFRVHLDGYNLLPFLKGDQERSPRQEFFYWNDDGQLVALRYQQWKFVFAEQRATGIGVWSGEFTNLRAPGLFHIRADPFERGQESALYGPWALARMFVFVPAQAAVAQHLQTFRDFPPRQRPASFSIDQVMEAMQRAAAGRNQ</sequence>
<dbReference type="InterPro" id="IPR000917">
    <property type="entry name" value="Sulfatase_N"/>
</dbReference>
<dbReference type="InterPro" id="IPR017850">
    <property type="entry name" value="Alkaline_phosphatase_core_sf"/>
</dbReference>
<reference evidence="4" key="1">
    <citation type="submission" date="2018-05" db="EMBL/GenBank/DDBJ databases">
        <authorList>
            <person name="Du Z."/>
            <person name="Wang X."/>
        </authorList>
    </citation>
    <scope>NUCLEOTIDE SEQUENCE [LARGE SCALE GENOMIC DNA]</scope>
    <source>
        <strain evidence="4">CQN31</strain>
    </source>
</reference>
<dbReference type="SUPFAM" id="SSF53649">
    <property type="entry name" value="Alkaline phosphatase-like"/>
    <property type="match status" value="1"/>
</dbReference>
<dbReference type="Gene3D" id="3.40.720.10">
    <property type="entry name" value="Alkaline Phosphatase, subunit A"/>
    <property type="match status" value="1"/>
</dbReference>
<dbReference type="EMBL" id="QGNA01000004">
    <property type="protein sequence ID" value="PWS36051.1"/>
    <property type="molecule type" value="Genomic_DNA"/>
</dbReference>
<gene>
    <name evidence="3" type="ORF">DFH01_20180</name>
</gene>
<dbReference type="PANTHER" id="PTHR43751:SF2">
    <property type="entry name" value="SULFATASE N-TERMINAL DOMAIN-CONTAINING PROTEIN"/>
    <property type="match status" value="1"/>
</dbReference>
<protein>
    <submittedName>
        <fullName evidence="3">Arylsulfatase</fullName>
    </submittedName>
</protein>
<proteinExistence type="predicted"/>
<feature type="domain" description="Sulfatase N-terminal" evidence="2">
    <location>
        <begin position="40"/>
        <end position="366"/>
    </location>
</feature>
<dbReference type="AlphaFoldDB" id="A0A317FA85"/>
<dbReference type="Proteomes" id="UP000245765">
    <property type="component" value="Unassembled WGS sequence"/>
</dbReference>
<feature type="region of interest" description="Disordered" evidence="1">
    <location>
        <begin position="14"/>
        <end position="34"/>
    </location>
</feature>
<evidence type="ECO:0000313" key="3">
    <source>
        <dbReference type="EMBL" id="PWS36051.1"/>
    </source>
</evidence>
<accession>A0A317FA85</accession>
<evidence type="ECO:0000313" key="4">
    <source>
        <dbReference type="Proteomes" id="UP000245765"/>
    </source>
</evidence>
<dbReference type="Pfam" id="PF00884">
    <property type="entry name" value="Sulfatase"/>
    <property type="match status" value="1"/>
</dbReference>
<dbReference type="InterPro" id="IPR052701">
    <property type="entry name" value="GAG_Ulvan_Degrading_Sulfatases"/>
</dbReference>
<dbReference type="CDD" id="cd16142">
    <property type="entry name" value="ARS_like"/>
    <property type="match status" value="1"/>
</dbReference>
<evidence type="ECO:0000259" key="2">
    <source>
        <dbReference type="Pfam" id="PF00884"/>
    </source>
</evidence>
<name>A0A317FA85_9PROT</name>
<comment type="caution">
    <text evidence="3">The sequence shown here is derived from an EMBL/GenBank/DDBJ whole genome shotgun (WGS) entry which is preliminary data.</text>
</comment>